<reference evidence="1 2" key="1">
    <citation type="submission" date="2017-09" db="EMBL/GenBank/DDBJ databases">
        <authorList>
            <person name="Ehlers B."/>
            <person name="Leendertz F.H."/>
        </authorList>
    </citation>
    <scope>NUCLEOTIDE SEQUENCE [LARGE SCALE GENOMIC DNA]</scope>
    <source>
        <strain evidence="1 2">Nm42</strain>
    </source>
</reference>
<name>A0A286A384_9PROT</name>
<accession>A0A286A384</accession>
<dbReference type="Proteomes" id="UP000219335">
    <property type="component" value="Unassembled WGS sequence"/>
</dbReference>
<protein>
    <submittedName>
        <fullName evidence="1">Uncharacterized protein</fullName>
    </submittedName>
</protein>
<proteinExistence type="predicted"/>
<dbReference type="RefSeq" id="WP_097103677.1">
    <property type="nucleotide sequence ID" value="NZ_OCMU01000001.1"/>
</dbReference>
<evidence type="ECO:0000313" key="1">
    <source>
        <dbReference type="EMBL" id="SOD16359.1"/>
    </source>
</evidence>
<evidence type="ECO:0000313" key="2">
    <source>
        <dbReference type="Proteomes" id="UP000219335"/>
    </source>
</evidence>
<dbReference type="EMBL" id="OCMU01000001">
    <property type="protein sequence ID" value="SOD16359.1"/>
    <property type="molecule type" value="Genomic_DNA"/>
</dbReference>
<sequence length="65" mass="7282">MLEKKGYKVVSIRDKKACDEIVVGSVDCAQSVISAEYPFMPLSNAGRAYSEYQKTKIFLQDGFID</sequence>
<dbReference type="AlphaFoldDB" id="A0A286A384"/>
<organism evidence="1 2">
    <name type="scientific">Nitrosomonas ureae</name>
    <dbReference type="NCBI Taxonomy" id="44577"/>
    <lineage>
        <taxon>Bacteria</taxon>
        <taxon>Pseudomonadati</taxon>
        <taxon>Pseudomonadota</taxon>
        <taxon>Betaproteobacteria</taxon>
        <taxon>Nitrosomonadales</taxon>
        <taxon>Nitrosomonadaceae</taxon>
        <taxon>Nitrosomonas</taxon>
    </lineage>
</organism>
<gene>
    <name evidence="1" type="ORF">SAMN06297164_0428</name>
</gene>